<sequence length="214" mass="23995">MALIQPNIEPAVPPISEQSTTTPSIVIHQNSSCENPSQVPDVIPPRCKQTEEPVTRNGTKKENKIEEENQVINIESSPRRGSDNKLVKQTKIDCSVENINNGLSASKSNAATVSRISDKASVDERLAQRRKSLVPMSSMEEENLRERFNRTPLANENVYLTIFIEAFLLETSIILSKALGHAVNLKRNLSNKSAINHYKHMYVPIVFEKIINHL</sequence>
<evidence type="ECO:0000256" key="1">
    <source>
        <dbReference type="SAM" id="MobiDB-lite"/>
    </source>
</evidence>
<evidence type="ECO:0000313" key="3">
    <source>
        <dbReference type="Proteomes" id="UP001153636"/>
    </source>
</evidence>
<dbReference type="EMBL" id="OV651816">
    <property type="protein sequence ID" value="CAH1110147.1"/>
    <property type="molecule type" value="Genomic_DNA"/>
</dbReference>
<gene>
    <name evidence="2" type="ORF">PSYICH_LOCUS10198</name>
</gene>
<proteinExistence type="predicted"/>
<dbReference type="OrthoDB" id="6743178at2759"/>
<dbReference type="Proteomes" id="UP001153636">
    <property type="component" value="Chromosome 4"/>
</dbReference>
<reference evidence="2" key="1">
    <citation type="submission" date="2022-01" db="EMBL/GenBank/DDBJ databases">
        <authorList>
            <person name="King R."/>
        </authorList>
    </citation>
    <scope>NUCLEOTIDE SEQUENCE</scope>
</reference>
<dbReference type="AlphaFoldDB" id="A0A9P0D4L4"/>
<accession>A0A9P0D4L4</accession>
<feature type="region of interest" description="Disordered" evidence="1">
    <location>
        <begin position="1"/>
        <end position="20"/>
    </location>
</feature>
<evidence type="ECO:0000313" key="2">
    <source>
        <dbReference type="EMBL" id="CAH1110147.1"/>
    </source>
</evidence>
<organism evidence="2 3">
    <name type="scientific">Psylliodes chrysocephalus</name>
    <dbReference type="NCBI Taxonomy" id="3402493"/>
    <lineage>
        <taxon>Eukaryota</taxon>
        <taxon>Metazoa</taxon>
        <taxon>Ecdysozoa</taxon>
        <taxon>Arthropoda</taxon>
        <taxon>Hexapoda</taxon>
        <taxon>Insecta</taxon>
        <taxon>Pterygota</taxon>
        <taxon>Neoptera</taxon>
        <taxon>Endopterygota</taxon>
        <taxon>Coleoptera</taxon>
        <taxon>Polyphaga</taxon>
        <taxon>Cucujiformia</taxon>
        <taxon>Chrysomeloidea</taxon>
        <taxon>Chrysomelidae</taxon>
        <taxon>Galerucinae</taxon>
        <taxon>Alticini</taxon>
        <taxon>Psylliodes</taxon>
    </lineage>
</organism>
<keyword evidence="3" id="KW-1185">Reference proteome</keyword>
<name>A0A9P0D4L4_9CUCU</name>
<protein>
    <submittedName>
        <fullName evidence="2">Uncharacterized protein</fullName>
    </submittedName>
</protein>